<comment type="caution">
    <text evidence="2">The sequence shown here is derived from an EMBL/GenBank/DDBJ whole genome shotgun (WGS) entry which is preliminary data.</text>
</comment>
<accession>A0A9N9LJE3</accession>
<protein>
    <submittedName>
        <fullName evidence="2">Uncharacterized protein</fullName>
    </submittedName>
</protein>
<evidence type="ECO:0000256" key="1">
    <source>
        <dbReference type="SAM" id="MobiDB-lite"/>
    </source>
</evidence>
<name>A0A9N9LJE3_9HELO</name>
<evidence type="ECO:0000313" key="3">
    <source>
        <dbReference type="Proteomes" id="UP000701801"/>
    </source>
</evidence>
<evidence type="ECO:0000313" key="2">
    <source>
        <dbReference type="EMBL" id="CAG8974808.1"/>
    </source>
</evidence>
<dbReference type="EMBL" id="CAJVRM010000116">
    <property type="protein sequence ID" value="CAG8974808.1"/>
    <property type="molecule type" value="Genomic_DNA"/>
</dbReference>
<dbReference type="OrthoDB" id="10378844at2759"/>
<dbReference type="Proteomes" id="UP000701801">
    <property type="component" value="Unassembled WGS sequence"/>
</dbReference>
<organism evidence="2 3">
    <name type="scientific">Hymenoscyphus albidus</name>
    <dbReference type="NCBI Taxonomy" id="595503"/>
    <lineage>
        <taxon>Eukaryota</taxon>
        <taxon>Fungi</taxon>
        <taxon>Dikarya</taxon>
        <taxon>Ascomycota</taxon>
        <taxon>Pezizomycotina</taxon>
        <taxon>Leotiomycetes</taxon>
        <taxon>Helotiales</taxon>
        <taxon>Helotiaceae</taxon>
        <taxon>Hymenoscyphus</taxon>
    </lineage>
</organism>
<dbReference type="AlphaFoldDB" id="A0A9N9LJE3"/>
<reference evidence="2" key="1">
    <citation type="submission" date="2021-07" db="EMBL/GenBank/DDBJ databases">
        <authorList>
            <person name="Durling M."/>
        </authorList>
    </citation>
    <scope>NUCLEOTIDE SEQUENCE</scope>
</reference>
<keyword evidence="3" id="KW-1185">Reference proteome</keyword>
<sequence length="150" mass="16603">MQKVNLSRSVVAVFLTTVLIVNRKRALGPSIPTLDARCLWMTKALALHAESARQGVVNIDLLLRGPARVLMRLSVHGTAPQPVQKADAQDTEGALYFTPRCRTDVTARRAKAKIVWCSIRLSGPVGRKQSDEASSNPRIFTNYPQRANKR</sequence>
<feature type="region of interest" description="Disordered" evidence="1">
    <location>
        <begin position="125"/>
        <end position="150"/>
    </location>
</feature>
<gene>
    <name evidence="2" type="ORF">HYALB_00000421</name>
</gene>
<proteinExistence type="predicted"/>
<feature type="compositionally biased region" description="Polar residues" evidence="1">
    <location>
        <begin position="132"/>
        <end position="150"/>
    </location>
</feature>